<dbReference type="InterPro" id="IPR029058">
    <property type="entry name" value="AB_hydrolase_fold"/>
</dbReference>
<dbReference type="SUPFAM" id="SSF53474">
    <property type="entry name" value="alpha/beta-Hydrolases"/>
    <property type="match status" value="1"/>
</dbReference>
<feature type="transmembrane region" description="Helical" evidence="2">
    <location>
        <begin position="148"/>
        <end position="170"/>
    </location>
</feature>
<gene>
    <name evidence="3" type="ORF">HY834_17835</name>
</gene>
<accession>A0A933L775</accession>
<organism evidence="3 4">
    <name type="scientific">Devosia nanyangense</name>
    <dbReference type="NCBI Taxonomy" id="1228055"/>
    <lineage>
        <taxon>Bacteria</taxon>
        <taxon>Pseudomonadati</taxon>
        <taxon>Pseudomonadota</taxon>
        <taxon>Alphaproteobacteria</taxon>
        <taxon>Hyphomicrobiales</taxon>
        <taxon>Devosiaceae</taxon>
        <taxon>Devosia</taxon>
    </lineage>
</organism>
<keyword evidence="2" id="KW-0472">Membrane</keyword>
<evidence type="ECO:0008006" key="5">
    <source>
        <dbReference type="Google" id="ProtNLM"/>
    </source>
</evidence>
<dbReference type="AlphaFoldDB" id="A0A933L775"/>
<dbReference type="Proteomes" id="UP000782610">
    <property type="component" value="Unassembled WGS sequence"/>
</dbReference>
<reference evidence="3" key="1">
    <citation type="submission" date="2020-07" db="EMBL/GenBank/DDBJ databases">
        <title>Huge and variable diversity of episymbiotic CPR bacteria and DPANN archaea in groundwater ecosystems.</title>
        <authorList>
            <person name="He C.Y."/>
            <person name="Keren R."/>
            <person name="Whittaker M."/>
            <person name="Farag I.F."/>
            <person name="Doudna J."/>
            <person name="Cate J.H.D."/>
            <person name="Banfield J.F."/>
        </authorList>
    </citation>
    <scope>NUCLEOTIDE SEQUENCE</scope>
    <source>
        <strain evidence="3">NC_groundwater_1586_Pr3_B-0.1um_66_15</strain>
    </source>
</reference>
<name>A0A933L775_9HYPH</name>
<evidence type="ECO:0000256" key="2">
    <source>
        <dbReference type="SAM" id="Phobius"/>
    </source>
</evidence>
<keyword evidence="2" id="KW-0812">Transmembrane</keyword>
<feature type="region of interest" description="Disordered" evidence="1">
    <location>
        <begin position="1"/>
        <end position="32"/>
    </location>
</feature>
<feature type="transmembrane region" description="Helical" evidence="2">
    <location>
        <begin position="256"/>
        <end position="276"/>
    </location>
</feature>
<comment type="caution">
    <text evidence="3">The sequence shown here is derived from an EMBL/GenBank/DDBJ whole genome shotgun (WGS) entry which is preliminary data.</text>
</comment>
<keyword evidence="2" id="KW-1133">Transmembrane helix</keyword>
<feature type="transmembrane region" description="Helical" evidence="2">
    <location>
        <begin position="190"/>
        <end position="214"/>
    </location>
</feature>
<feature type="compositionally biased region" description="Low complexity" evidence="1">
    <location>
        <begin position="18"/>
        <end position="32"/>
    </location>
</feature>
<evidence type="ECO:0000313" key="4">
    <source>
        <dbReference type="Proteomes" id="UP000782610"/>
    </source>
</evidence>
<evidence type="ECO:0000256" key="1">
    <source>
        <dbReference type="SAM" id="MobiDB-lite"/>
    </source>
</evidence>
<dbReference type="EMBL" id="JACRAF010000059">
    <property type="protein sequence ID" value="MBI4923605.1"/>
    <property type="molecule type" value="Genomic_DNA"/>
</dbReference>
<proteinExistence type="predicted"/>
<sequence>MAEPAKSPVRAPRRRAAGKAPAAAATRTASSKRGGVPKTAVIVVHGMGEQKPLETIQSFVESVYQHDKMLASDNTDERNELRISIVPDSATGSSELRRLTTLRDGPPKRTDFFEFYWADIMDGTPVEIVSAWIRGLLLRAPWRVPGSIRVFSAWLILWVLTIAIVAAAAMTADPQLARYVPGLPWLLAGFAAHHVEVAKWAYLAGALLLAWKIWNGLTAGRRQLESVTIMLPVLLMAGGVALALLPRTTLVDPHVWAGAVTALFGWAMNALVAPYLGDVVRYVRATPGTVARRKEIRERGLELLERIHAKRLADGDDWARADDPPYYDRIVLVGHSLGSVIAYDLLQLFWERHGPTHHQQWAAGRTPMQRALKRVDLYVRKVWGRERPLRAREERAFLDRQAQLGKQLAAEAPHWRITDFVTLGSPLAHAAFLLTDSEIELEQAFRERRFAASPPRPDPLLGSMLYPGQGPAGPLFPHFAAQFAAVKWTNICDENPVPIFGDLVSGKLRDRYGPGIVEHNVQIERPGLIWPLSRIFTHTEYWTWDESYRKPGAAVPPYLQHLRDALRLGA</sequence>
<evidence type="ECO:0000313" key="3">
    <source>
        <dbReference type="EMBL" id="MBI4923605.1"/>
    </source>
</evidence>
<protein>
    <recommendedName>
        <fullName evidence="5">Alpha/beta hydrolase</fullName>
    </recommendedName>
</protein>
<feature type="transmembrane region" description="Helical" evidence="2">
    <location>
        <begin position="226"/>
        <end position="244"/>
    </location>
</feature>